<comment type="caution">
    <text evidence="1">The sequence shown here is derived from an EMBL/GenBank/DDBJ whole genome shotgun (WGS) entry which is preliminary data.</text>
</comment>
<proteinExistence type="predicted"/>
<organism evidence="1 2">
    <name type="scientific">Gossypium anomalum</name>
    <dbReference type="NCBI Taxonomy" id="47600"/>
    <lineage>
        <taxon>Eukaryota</taxon>
        <taxon>Viridiplantae</taxon>
        <taxon>Streptophyta</taxon>
        <taxon>Embryophyta</taxon>
        <taxon>Tracheophyta</taxon>
        <taxon>Spermatophyta</taxon>
        <taxon>Magnoliopsida</taxon>
        <taxon>eudicotyledons</taxon>
        <taxon>Gunneridae</taxon>
        <taxon>Pentapetalae</taxon>
        <taxon>rosids</taxon>
        <taxon>malvids</taxon>
        <taxon>Malvales</taxon>
        <taxon>Malvaceae</taxon>
        <taxon>Malvoideae</taxon>
        <taxon>Gossypium</taxon>
    </lineage>
</organism>
<evidence type="ECO:0000313" key="1">
    <source>
        <dbReference type="EMBL" id="KAG8485813.1"/>
    </source>
</evidence>
<dbReference type="EMBL" id="JAHUZN010000008">
    <property type="protein sequence ID" value="KAG8485813.1"/>
    <property type="molecule type" value="Genomic_DNA"/>
</dbReference>
<reference evidence="1 2" key="1">
    <citation type="journal article" date="2021" name="bioRxiv">
        <title>The Gossypium anomalum genome as a resource for cotton improvement and evolutionary analysis of hybrid incompatibility.</title>
        <authorList>
            <person name="Grover C.E."/>
            <person name="Yuan D."/>
            <person name="Arick M.A."/>
            <person name="Miller E.R."/>
            <person name="Hu G."/>
            <person name="Peterson D.G."/>
            <person name="Wendel J.F."/>
            <person name="Udall J.A."/>
        </authorList>
    </citation>
    <scope>NUCLEOTIDE SEQUENCE [LARGE SCALE GENOMIC DNA]</scope>
    <source>
        <strain evidence="1">JFW-Udall</strain>
        <tissue evidence="1">Leaf</tissue>
    </source>
</reference>
<protein>
    <submittedName>
        <fullName evidence="1">Uncharacterized protein</fullName>
    </submittedName>
</protein>
<name>A0A8J6CZK3_9ROSI</name>
<evidence type="ECO:0000313" key="2">
    <source>
        <dbReference type="Proteomes" id="UP000701853"/>
    </source>
</evidence>
<sequence>MGNALPLSAEPIRFTTKPKNRSLIQFEYLYKIDLNRKLKSNGSKWLSSIRYSNMEKKKLFQAPIEPEAPLVSKRGRRVIHISFDGQRRIES</sequence>
<dbReference type="OrthoDB" id="1012471at2759"/>
<gene>
    <name evidence="1" type="ORF">CXB51_019162</name>
</gene>
<dbReference type="Proteomes" id="UP000701853">
    <property type="component" value="Chromosome 8"/>
</dbReference>
<dbReference type="AlphaFoldDB" id="A0A8J6CZK3"/>
<keyword evidence="2" id="KW-1185">Reference proteome</keyword>
<accession>A0A8J6CZK3</accession>